<proteinExistence type="predicted"/>
<feature type="non-terminal residue" evidence="1">
    <location>
        <position position="130"/>
    </location>
</feature>
<organism evidence="1 2">
    <name type="scientific">Chaenocephalus aceratus</name>
    <name type="common">Blackfin icefish</name>
    <name type="synonym">Chaenichthys aceratus</name>
    <dbReference type="NCBI Taxonomy" id="36190"/>
    <lineage>
        <taxon>Eukaryota</taxon>
        <taxon>Metazoa</taxon>
        <taxon>Chordata</taxon>
        <taxon>Craniata</taxon>
        <taxon>Vertebrata</taxon>
        <taxon>Euteleostomi</taxon>
        <taxon>Actinopterygii</taxon>
        <taxon>Neopterygii</taxon>
        <taxon>Teleostei</taxon>
        <taxon>Neoteleostei</taxon>
        <taxon>Acanthomorphata</taxon>
        <taxon>Eupercaria</taxon>
        <taxon>Perciformes</taxon>
        <taxon>Notothenioidei</taxon>
        <taxon>Channichthyidae</taxon>
        <taxon>Chaenocephalus</taxon>
    </lineage>
</organism>
<gene>
    <name evidence="1" type="ORF">KUCAC02_001307</name>
</gene>
<sequence length="130" mass="14075">FGGCCDYSAGWRLKPGAQTPPFCGSPTDSQRDGTQTQLCEDVGLLLSGSGQLLLYQLQPPSPPSTTTMLIQLVNMTANLTAPSRTESIPTQQHSQIELAVDSEWSERLKGTKRGSSSNSLSHMRRFTNTS</sequence>
<name>A0ACB9XVS5_CHAAC</name>
<accession>A0ACB9XVS5</accession>
<dbReference type="EMBL" id="CM043786">
    <property type="protein sequence ID" value="KAI4831784.1"/>
    <property type="molecule type" value="Genomic_DNA"/>
</dbReference>
<evidence type="ECO:0000313" key="2">
    <source>
        <dbReference type="Proteomes" id="UP001057452"/>
    </source>
</evidence>
<comment type="caution">
    <text evidence="1">The sequence shown here is derived from an EMBL/GenBank/DDBJ whole genome shotgun (WGS) entry which is preliminary data.</text>
</comment>
<feature type="non-terminal residue" evidence="1">
    <location>
        <position position="1"/>
    </location>
</feature>
<keyword evidence="2" id="KW-1185">Reference proteome</keyword>
<reference evidence="1" key="1">
    <citation type="submission" date="2022-05" db="EMBL/GenBank/DDBJ databases">
        <title>Chromosome-level genome of Chaenocephalus aceratus.</title>
        <authorList>
            <person name="Park H."/>
        </authorList>
    </citation>
    <scope>NUCLEOTIDE SEQUENCE</scope>
    <source>
        <strain evidence="1">KU_202001</strain>
    </source>
</reference>
<dbReference type="Proteomes" id="UP001057452">
    <property type="component" value="Chromosome 2"/>
</dbReference>
<evidence type="ECO:0000313" key="1">
    <source>
        <dbReference type="EMBL" id="KAI4831784.1"/>
    </source>
</evidence>
<protein>
    <submittedName>
        <fullName evidence="1">Uncharacterized protein</fullName>
    </submittedName>
</protein>